<feature type="region of interest" description="Disordered" evidence="1">
    <location>
        <begin position="164"/>
        <end position="195"/>
    </location>
</feature>
<feature type="compositionally biased region" description="Acidic residues" evidence="1">
    <location>
        <begin position="169"/>
        <end position="185"/>
    </location>
</feature>
<dbReference type="EMBL" id="MW055913">
    <property type="protein sequence ID" value="QPX62601.1"/>
    <property type="molecule type" value="Genomic_DNA"/>
</dbReference>
<name>A0A7T3KC98_9CAUD</name>
<gene>
    <name evidence="2" type="primary">49</name>
    <name evidence="2" type="ORF">SEA_WOLLYPOG_49</name>
</gene>
<dbReference type="RefSeq" id="YP_010648540.1">
    <property type="nucleotide sequence ID" value="NC_070760.1"/>
</dbReference>
<protein>
    <submittedName>
        <fullName evidence="2">Uncharacterized protein</fullName>
    </submittedName>
</protein>
<feature type="compositionally biased region" description="Basic and acidic residues" evidence="1">
    <location>
        <begin position="186"/>
        <end position="195"/>
    </location>
</feature>
<evidence type="ECO:0000313" key="2">
    <source>
        <dbReference type="EMBL" id="QPX62601.1"/>
    </source>
</evidence>
<dbReference type="Proteomes" id="UP000595472">
    <property type="component" value="Segment"/>
</dbReference>
<reference evidence="2 3" key="1">
    <citation type="submission" date="2020-10" db="EMBL/GenBank/DDBJ databases">
        <authorList>
            <person name="Abad L.A."/>
            <person name="Alter J."/>
            <person name="Becerra C.Y."/>
            <person name="Boehle J."/>
            <person name="Bustos B."/>
            <person name="Connatser B.I."/>
            <person name="Cutright B."/>
            <person name="Gavin J."/>
            <person name="Gomez A.P."/>
            <person name="Grabar K."/>
            <person name="Hur E.Y."/>
            <person name="Ioh M.T."/>
            <person name="Joya-Campos L."/>
            <person name="Lauhon H.N."/>
            <person name="Lee S."/>
            <person name="Maranan R.T."/>
            <person name="Park Y.G."/>
            <person name="Priest M."/>
            <person name="Samuels S.O."/>
            <person name="Sarameh Y.J."/>
            <person name="Schreiber J.M."/>
            <person name="Shepard L."/>
            <person name="Sheth K.J."/>
            <person name="Silva C.A."/>
            <person name="Smyers G.M."/>
            <person name="Tam S."/>
            <person name="Tamura C.M."/>
            <person name="Wucher D.E."/>
            <person name="Donachie S.P."/>
            <person name="Reed F.A."/>
            <person name="Palecanda S."/>
            <person name="Chong R.A."/>
            <person name="Porter M.L."/>
            <person name="Garlena R.A."/>
            <person name="Russell D.A."/>
            <person name="Jacobs-Sera D."/>
            <person name="Hatfull G.F."/>
        </authorList>
    </citation>
    <scope>NUCLEOTIDE SEQUENCE [LARGE SCALE GENOMIC DNA]</scope>
</reference>
<sequence length="327" mass="36147">MPSLKVSVNPDAKSAFQSYEGPTPPAKDGYEGVIKNVKVKVGKESQAPYLNVLLEHDSKDAALKQYNGCPQWIRVMFGEHDETQARLAAFIKAITGKANKEANIVDTDEEHRSGTGSIVKTIDGVKPDGKRVKFDLRARAAQNGYPESIEGDFIRAILNAPADAGSADAESEDEVDEDDIEVEGEEQTREERAAELKKEALADLKAAAAEAEIDIKGLKKAEIIEAILDWEFEDAADEDEESEEEDEEEVDTEEEEEGEEEDEDEEEDEEEDADPEAEIRAELADLDRTALKARLKEADPEAKVLKKDSDDDLRDKIVNAELGEPPF</sequence>
<accession>A0A7T3KC98</accession>
<dbReference type="KEGG" id="vg:77923980"/>
<feature type="region of interest" description="Disordered" evidence="1">
    <location>
        <begin position="1"/>
        <end position="27"/>
    </location>
</feature>
<evidence type="ECO:0000256" key="1">
    <source>
        <dbReference type="SAM" id="MobiDB-lite"/>
    </source>
</evidence>
<proteinExistence type="predicted"/>
<feature type="compositionally biased region" description="Basic and acidic residues" evidence="1">
    <location>
        <begin position="277"/>
        <end position="318"/>
    </location>
</feature>
<keyword evidence="3" id="KW-1185">Reference proteome</keyword>
<feature type="region of interest" description="Disordered" evidence="1">
    <location>
        <begin position="230"/>
        <end position="327"/>
    </location>
</feature>
<evidence type="ECO:0000313" key="3">
    <source>
        <dbReference type="Proteomes" id="UP000595472"/>
    </source>
</evidence>
<feature type="compositionally biased region" description="Acidic residues" evidence="1">
    <location>
        <begin position="230"/>
        <end position="276"/>
    </location>
</feature>
<organism evidence="2 3">
    <name type="scientific">Arthrobacter phage Wollypog</name>
    <dbReference type="NCBI Taxonomy" id="2790985"/>
    <lineage>
        <taxon>Viruses</taxon>
        <taxon>Duplodnaviria</taxon>
        <taxon>Heunggongvirae</taxon>
        <taxon>Uroviricota</taxon>
        <taxon>Caudoviricetes</taxon>
        <taxon>Wollypogvirus</taxon>
        <taxon>Wollypogvirus wollypog</taxon>
    </lineage>
</organism>
<dbReference type="GeneID" id="77923980"/>